<dbReference type="Gene3D" id="3.40.50.150">
    <property type="entry name" value="Vaccinia Virus protein VP39"/>
    <property type="match status" value="1"/>
</dbReference>
<dbReference type="SUPFAM" id="SSF53335">
    <property type="entry name" value="S-adenosyl-L-methionine-dependent methyltransferases"/>
    <property type="match status" value="1"/>
</dbReference>
<sequence>MVEVPLSRKSGIPWQVKVAAKLVLSAIPLRYGMWRRLGLFRHGKMDRPKYGYEVFKCHFERAGVSRRNTGFTQLELGPGDSLCSAMIGYAFGASATYLVDVGSYAQDDLGFYHSMAGFLSQEGLEAPDLSHARCLNDLLAVCGAQYLTQGLASLRTIPDQSIHFIWSHAVLQSVRRSEFVDTLKELRRIIRSDGVCSHQIDLRDFLGGNLNSLRFRKELWESDFMIRSRFYTNRIRYSEMLRLFEQTGFDVHVSDASRWDTLPISRAKLSPEFRCLSDGELCVSGFGVVLRPR</sequence>
<accession>D5MIG2</accession>
<dbReference type="InterPro" id="IPR029063">
    <property type="entry name" value="SAM-dependent_MTases_sf"/>
</dbReference>
<dbReference type="KEGG" id="mox:DAMO_0208"/>
<protein>
    <recommendedName>
        <fullName evidence="3">Methyltransferase type 11 domain-containing protein</fullName>
    </recommendedName>
</protein>
<proteinExistence type="predicted"/>
<organism evidence="1 2">
    <name type="scientific">Methylomirabilis oxygeniifera</name>
    <dbReference type="NCBI Taxonomy" id="671143"/>
    <lineage>
        <taxon>Bacteria</taxon>
        <taxon>Candidatus Methylomirabilota</taxon>
        <taxon>Candidatus Methylomirabilia</taxon>
        <taxon>Candidatus Methylomirabilales</taxon>
        <taxon>Candidatus Methylomirabilaceae</taxon>
        <taxon>Candidatus Methylomirabilis</taxon>
    </lineage>
</organism>
<name>D5MIG2_METO1</name>
<dbReference type="EMBL" id="FP565575">
    <property type="protein sequence ID" value="CBE67312.1"/>
    <property type="molecule type" value="Genomic_DNA"/>
</dbReference>
<dbReference type="Proteomes" id="UP000006898">
    <property type="component" value="Chromosome"/>
</dbReference>
<dbReference type="STRING" id="671143.DAMO_0208"/>
<dbReference type="AlphaFoldDB" id="D5MIG2"/>
<dbReference type="HOGENOM" id="CLU_986527_0_0_0"/>
<gene>
    <name evidence="1" type="ORF">DAMO_0208</name>
</gene>
<reference evidence="1 2" key="1">
    <citation type="journal article" date="2010" name="Nature">
        <title>Nitrite-driven anaerobic methane oxidation by oxygenic bacteria.</title>
        <authorList>
            <person name="Ettwig K.F."/>
            <person name="Butler M.K."/>
            <person name="Le Paslier D."/>
            <person name="Pelletier E."/>
            <person name="Mangenot S."/>
            <person name="Kuypers M.M.M."/>
            <person name="Schreiber F."/>
            <person name="Dutilh B.E."/>
            <person name="Zedelius J."/>
            <person name="de Beer D."/>
            <person name="Gloerich J."/>
            <person name="Wessels H.J.C.T."/>
            <person name="van Allen T."/>
            <person name="Luesken F."/>
            <person name="Wu M."/>
            <person name="van de Pas-Schoonen K.T."/>
            <person name="Op den Camp H.J.M."/>
            <person name="Janssen-Megens E.M."/>
            <person name="Francoijs K-J."/>
            <person name="Stunnenberg H."/>
            <person name="Weissenbach J."/>
            <person name="Jetten M.S.M."/>
            <person name="Strous M."/>
        </authorList>
    </citation>
    <scope>NUCLEOTIDE SEQUENCE [LARGE SCALE GENOMIC DNA]</scope>
</reference>
<evidence type="ECO:0000313" key="2">
    <source>
        <dbReference type="Proteomes" id="UP000006898"/>
    </source>
</evidence>
<evidence type="ECO:0000313" key="1">
    <source>
        <dbReference type="EMBL" id="CBE67312.1"/>
    </source>
</evidence>
<evidence type="ECO:0008006" key="3">
    <source>
        <dbReference type="Google" id="ProtNLM"/>
    </source>
</evidence>